<evidence type="ECO:0000313" key="10">
    <source>
        <dbReference type="EnsemblMetazoa" id="BGLB016377-PA"/>
    </source>
</evidence>
<evidence type="ECO:0000256" key="5">
    <source>
        <dbReference type="ARBA" id="ARBA00023136"/>
    </source>
</evidence>
<keyword evidence="4" id="KW-0297">G-protein coupled receptor</keyword>
<evidence type="ECO:0000256" key="3">
    <source>
        <dbReference type="ARBA" id="ARBA00022989"/>
    </source>
</evidence>
<evidence type="ECO:0000256" key="6">
    <source>
        <dbReference type="ARBA" id="ARBA00023170"/>
    </source>
</evidence>
<keyword evidence="2 8" id="KW-0812">Transmembrane</keyword>
<accession>A0A2C9K7V1</accession>
<feature type="transmembrane region" description="Helical" evidence="8">
    <location>
        <begin position="247"/>
        <end position="267"/>
    </location>
</feature>
<keyword evidence="7" id="KW-0807">Transducer</keyword>
<keyword evidence="5 8" id="KW-0472">Membrane</keyword>
<evidence type="ECO:0000256" key="8">
    <source>
        <dbReference type="SAM" id="Phobius"/>
    </source>
</evidence>
<dbReference type="PANTHER" id="PTHR24235:SF29">
    <property type="entry name" value="GH23382P"/>
    <property type="match status" value="1"/>
</dbReference>
<feature type="transmembrane region" description="Helical" evidence="8">
    <location>
        <begin position="134"/>
        <end position="154"/>
    </location>
</feature>
<evidence type="ECO:0000256" key="7">
    <source>
        <dbReference type="ARBA" id="ARBA00023224"/>
    </source>
</evidence>
<dbReference type="GO" id="GO:0004930">
    <property type="term" value="F:G protein-coupled receptor activity"/>
    <property type="evidence" value="ECO:0007669"/>
    <property type="project" value="UniProtKB-KW"/>
</dbReference>
<evidence type="ECO:0000256" key="2">
    <source>
        <dbReference type="ARBA" id="ARBA00022692"/>
    </source>
</evidence>
<feature type="domain" description="G-protein coupled receptors family 1 profile" evidence="9">
    <location>
        <begin position="35"/>
        <end position="306"/>
    </location>
</feature>
<comment type="subcellular location">
    <subcellularLocation>
        <location evidence="1">Membrane</location>
        <topology evidence="1">Multi-pass membrane protein</topology>
    </subcellularLocation>
</comment>
<dbReference type="SUPFAM" id="SSF81321">
    <property type="entry name" value="Family A G protein-coupled receptor-like"/>
    <property type="match status" value="1"/>
</dbReference>
<dbReference type="EnsemblMetazoa" id="BGLB016377-RA">
    <property type="protein sequence ID" value="BGLB016377-PA"/>
    <property type="gene ID" value="BGLB016377"/>
</dbReference>
<proteinExistence type="predicted"/>
<name>A0A2C9K7V1_BIOGL</name>
<dbReference type="InterPro" id="IPR000276">
    <property type="entry name" value="GPCR_Rhodpsn"/>
</dbReference>
<gene>
    <name evidence="10" type="primary">106055105</name>
</gene>
<dbReference type="PANTHER" id="PTHR24235">
    <property type="entry name" value="NEUROPEPTIDE Y RECEPTOR"/>
    <property type="match status" value="1"/>
</dbReference>
<feature type="transmembrane region" description="Helical" evidence="8">
    <location>
        <begin position="20"/>
        <end position="44"/>
    </location>
</feature>
<evidence type="ECO:0000256" key="4">
    <source>
        <dbReference type="ARBA" id="ARBA00023040"/>
    </source>
</evidence>
<dbReference type="VEuPathDB" id="VectorBase:BGLB016377"/>
<dbReference type="Pfam" id="PF00001">
    <property type="entry name" value="7tm_1"/>
    <property type="match status" value="1"/>
</dbReference>
<dbReference type="Proteomes" id="UP000076420">
    <property type="component" value="Unassembled WGS sequence"/>
</dbReference>
<dbReference type="Gene3D" id="1.20.1070.10">
    <property type="entry name" value="Rhodopsin 7-helix transmembrane proteins"/>
    <property type="match status" value="1"/>
</dbReference>
<dbReference type="STRING" id="6526.A0A2C9K7V1"/>
<organism evidence="10 11">
    <name type="scientific">Biomphalaria glabrata</name>
    <name type="common">Bloodfluke planorb</name>
    <name type="synonym">Freshwater snail</name>
    <dbReference type="NCBI Taxonomy" id="6526"/>
    <lineage>
        <taxon>Eukaryota</taxon>
        <taxon>Metazoa</taxon>
        <taxon>Spiralia</taxon>
        <taxon>Lophotrochozoa</taxon>
        <taxon>Mollusca</taxon>
        <taxon>Gastropoda</taxon>
        <taxon>Heterobranchia</taxon>
        <taxon>Euthyneura</taxon>
        <taxon>Panpulmonata</taxon>
        <taxon>Hygrophila</taxon>
        <taxon>Lymnaeoidea</taxon>
        <taxon>Planorbidae</taxon>
        <taxon>Biomphalaria</taxon>
    </lineage>
</organism>
<evidence type="ECO:0000256" key="1">
    <source>
        <dbReference type="ARBA" id="ARBA00004141"/>
    </source>
</evidence>
<dbReference type="AlphaFoldDB" id="A0A2C9K7V1"/>
<dbReference type="KEGG" id="bgt:106055105"/>
<feature type="transmembrane region" description="Helical" evidence="8">
    <location>
        <begin position="87"/>
        <end position="113"/>
    </location>
</feature>
<evidence type="ECO:0000259" key="9">
    <source>
        <dbReference type="PROSITE" id="PS50262"/>
    </source>
</evidence>
<dbReference type="SMART" id="SM01381">
    <property type="entry name" value="7TM_GPCR_Srsx"/>
    <property type="match status" value="1"/>
</dbReference>
<feature type="transmembrane region" description="Helical" evidence="8">
    <location>
        <begin position="287"/>
        <end position="309"/>
    </location>
</feature>
<dbReference type="VEuPathDB" id="VectorBase:BGLAX_027933"/>
<evidence type="ECO:0000313" key="11">
    <source>
        <dbReference type="Proteomes" id="UP000076420"/>
    </source>
</evidence>
<dbReference type="GO" id="GO:0016020">
    <property type="term" value="C:membrane"/>
    <property type="evidence" value="ECO:0007669"/>
    <property type="project" value="UniProtKB-SubCell"/>
</dbReference>
<feature type="transmembrane region" description="Helical" evidence="8">
    <location>
        <begin position="56"/>
        <end position="81"/>
    </location>
</feature>
<dbReference type="PROSITE" id="PS50262">
    <property type="entry name" value="G_PROTEIN_RECEP_F1_2"/>
    <property type="match status" value="1"/>
</dbReference>
<keyword evidence="3 8" id="KW-1133">Transmembrane helix</keyword>
<protein>
    <recommendedName>
        <fullName evidence="9">G-protein coupled receptors family 1 profile domain-containing protein</fullName>
    </recommendedName>
</protein>
<reference evidence="10" key="1">
    <citation type="submission" date="2020-05" db="UniProtKB">
        <authorList>
            <consortium name="EnsemblMetazoa"/>
        </authorList>
    </citation>
    <scope>IDENTIFICATION</scope>
    <source>
        <strain evidence="10">BB02</strain>
    </source>
</reference>
<feature type="transmembrane region" description="Helical" evidence="8">
    <location>
        <begin position="183"/>
        <end position="206"/>
    </location>
</feature>
<dbReference type="PRINTS" id="PR00237">
    <property type="entry name" value="GPCRRHODOPSN"/>
</dbReference>
<sequence length="442" mass="51199">MSDNVTLSSEEEELTRTEIPFIVLYVLMCVIAVLGNSLTVYVVLSRRRMRNVTNYFIASLAVSDVLMALICIPFTFVANIILNWWPFGSIMCSVVTYLQAAIVFQNAYTLLAMSMERYIAIMHPFMRRLGKRRCLQLVALCWVLAFLTPIPTAITSRLAPPENYTDPDKPVCLEDWESKQKQFTYSLTIMILQYFVPLAVLIYTYAQIVRVIWLKDMPTPAELIQQNGKEDDRINRHHREPDPRKKVIKMMITVVGIYGFCWLPLHLITIATDVHEELWDLSYTRVLWISAHFLAMSNCVYNPFIYWWMNPKFREGYVSIFKRFRAFLCFCCLHNRGRNTSLTSLNGRRYFTKYGNGSGNNLSLSRFASNTQMMECTGVFLDDTRKCDSLMLSEHMKIADRQAEFSPKLSKISEVTENGLSYYSGKPACNNKEDFDDKCCRT</sequence>
<keyword evidence="6" id="KW-0675">Receptor</keyword>
<dbReference type="InterPro" id="IPR017452">
    <property type="entry name" value="GPCR_Rhodpsn_7TM"/>
</dbReference>